<dbReference type="SMART" id="SM01225">
    <property type="entry name" value="G8"/>
    <property type="match status" value="1"/>
</dbReference>
<evidence type="ECO:0000256" key="1">
    <source>
        <dbReference type="ARBA" id="ARBA00022729"/>
    </source>
</evidence>
<dbReference type="InterPro" id="IPR019316">
    <property type="entry name" value="G8_domain"/>
</dbReference>
<dbReference type="InterPro" id="IPR012334">
    <property type="entry name" value="Pectin_lyas_fold"/>
</dbReference>
<dbReference type="InterPro" id="IPR039448">
    <property type="entry name" value="Beta_helix"/>
</dbReference>
<evidence type="ECO:0000313" key="3">
    <source>
        <dbReference type="EMBL" id="KAK3276406.1"/>
    </source>
</evidence>
<dbReference type="SUPFAM" id="SSF51126">
    <property type="entry name" value="Pectin lyase-like"/>
    <property type="match status" value="1"/>
</dbReference>
<dbReference type="Proteomes" id="UP001190700">
    <property type="component" value="Unassembled WGS sequence"/>
</dbReference>
<evidence type="ECO:0000313" key="4">
    <source>
        <dbReference type="Proteomes" id="UP001190700"/>
    </source>
</evidence>
<dbReference type="Gene3D" id="2.160.20.10">
    <property type="entry name" value="Single-stranded right-handed beta-helix, Pectin lyase-like"/>
    <property type="match status" value="1"/>
</dbReference>
<proteinExistence type="predicted"/>
<dbReference type="PANTHER" id="PTHR46769:SF2">
    <property type="entry name" value="FIBROCYSTIN-L ISOFORM 2 PRECURSOR-RELATED"/>
    <property type="match status" value="1"/>
</dbReference>
<dbReference type="PANTHER" id="PTHR46769">
    <property type="entry name" value="POLYCYSTIC KIDNEY AND HEPATIC DISEASE 1 (AUTOSOMAL RECESSIVE)-LIKE 1"/>
    <property type="match status" value="1"/>
</dbReference>
<feature type="domain" description="G8" evidence="2">
    <location>
        <begin position="250"/>
        <end position="388"/>
    </location>
</feature>
<keyword evidence="1" id="KW-0732">Signal</keyword>
<protein>
    <recommendedName>
        <fullName evidence="2">G8 domain-containing protein</fullName>
    </recommendedName>
</protein>
<dbReference type="InterPro" id="IPR052387">
    <property type="entry name" value="Fibrocystin"/>
</dbReference>
<name>A0AAE0L8U5_9CHLO</name>
<dbReference type="Pfam" id="PF10162">
    <property type="entry name" value="G8"/>
    <property type="match status" value="1"/>
</dbReference>
<keyword evidence="4" id="KW-1185">Reference proteome</keyword>
<evidence type="ECO:0000259" key="2">
    <source>
        <dbReference type="PROSITE" id="PS51484"/>
    </source>
</evidence>
<dbReference type="Pfam" id="PF13229">
    <property type="entry name" value="Beta_helix"/>
    <property type="match status" value="1"/>
</dbReference>
<reference evidence="3 4" key="1">
    <citation type="journal article" date="2015" name="Genome Biol. Evol.">
        <title>Comparative Genomics of a Bacterivorous Green Alga Reveals Evolutionary Causalities and Consequences of Phago-Mixotrophic Mode of Nutrition.</title>
        <authorList>
            <person name="Burns J.A."/>
            <person name="Paasch A."/>
            <person name="Narechania A."/>
            <person name="Kim E."/>
        </authorList>
    </citation>
    <scope>NUCLEOTIDE SEQUENCE [LARGE SCALE GENOMIC DNA]</scope>
    <source>
        <strain evidence="3 4">PLY_AMNH</strain>
    </source>
</reference>
<feature type="non-terminal residue" evidence="3">
    <location>
        <position position="1"/>
    </location>
</feature>
<dbReference type="AlphaFoldDB" id="A0AAE0L8U5"/>
<accession>A0AAE0L8U5</accession>
<gene>
    <name evidence="3" type="ORF">CYMTET_15517</name>
</gene>
<comment type="caution">
    <text evidence="3">The sequence shown here is derived from an EMBL/GenBank/DDBJ whole genome shotgun (WGS) entry which is preliminary data.</text>
</comment>
<dbReference type="InterPro" id="IPR011050">
    <property type="entry name" value="Pectin_lyase_fold/virulence"/>
</dbReference>
<dbReference type="PROSITE" id="PS51484">
    <property type="entry name" value="G8"/>
    <property type="match status" value="1"/>
</dbReference>
<sequence length="1007" mass="110402">VCDDTLHLVMMTWTISAPMALSEPCGTAGRPVRLRSRHGEEIAPARSNGINRWISSDPCEACQNHAIVAANEKHDFHHCAPMKGSVGSCPDDTIGDHSDFFLDTKGLAVNVYDMRPGEFVSLTFKRMEDPYLFSEGWYGGEGSTLGTFSVTRANDLQELSHRWVDLDLENFTAEDGAFWHYAEAPNRFTLSMTTEVERYGETFTARPEPCKEYPFTCRGRLSHHLARHHRPHRHLPAPPPYGVFYWSDISTWISYAAMTLSADQYTESNITLPQFMDVIEIPRHWTLVIDTHTAILRQVSVEGVLAFDNETETSLSAYEVNIRSGGELTIGTPEVPHPQKVNITLYGNQSAAIDWYNLHTHKSIAVEGGGKLQIVGRQCPTVWAKIAVTASAQSSTVAVVAGPGETAESTCWTVGDEVVITTSSYSGADTENRRLTQVVMDNEMGTVTLHLDRPLDNEHLGLTTLEAHGHRVVLAAEVGRLTRDIVIQGANYWPPVPSGHYPPEDQEPFQARIVTLGSDKQIWLHGVRFRQVGWSPVKDSYWGTMADFSISGGGGLELRAAHGAVVSQCTFEGTANSLLSVYTSKDVNITENVLFGGNQGGLLLSNSATYAVVRNLVIGGGDYCIVSDVHAPFLRLFTHVRSADYVASTIVGNVAVGCWEYGFLLKGESCDGGERGSPLHDANEAHACGYGYALYGMGCTEVTRMTTWRNQRGIHNWGISWSAPARPNTEDTIGSDYTDLWIMHVVLVQNEDTGLWILNSHDGGAARRLPGLTTTISDSFVVGGFQGEGESGAYSYASVGITIPVYKGGWYQNDDPTDVSGCNGLSTFFGNYHNYPYSTCAIRDVAGQGPQQSYEDVVYATTYINRTVFMNFDQGGAAIMPVRHQFETTHTLKVSDSIFDAATVDEGNRIRLHQTLHSRCGGPYEISCCLYWNCDAHKHVLILDDGSILGGDGGSIISQWDSRDDDFESGVFSRVKVGLDGNTMSWDSIIGGLDTHKVGVFTTSTLP</sequence>
<dbReference type="EMBL" id="LGRX02006575">
    <property type="protein sequence ID" value="KAK3276406.1"/>
    <property type="molecule type" value="Genomic_DNA"/>
</dbReference>
<organism evidence="3 4">
    <name type="scientific">Cymbomonas tetramitiformis</name>
    <dbReference type="NCBI Taxonomy" id="36881"/>
    <lineage>
        <taxon>Eukaryota</taxon>
        <taxon>Viridiplantae</taxon>
        <taxon>Chlorophyta</taxon>
        <taxon>Pyramimonadophyceae</taxon>
        <taxon>Pyramimonadales</taxon>
        <taxon>Pyramimonadaceae</taxon>
        <taxon>Cymbomonas</taxon>
    </lineage>
</organism>